<evidence type="ECO:0000313" key="2">
    <source>
        <dbReference type="EMBL" id="CAL71041.1"/>
    </source>
</evidence>
<dbReference type="Proteomes" id="UP000001472">
    <property type="component" value="Chromosome"/>
</dbReference>
<feature type="region of interest" description="Disordered" evidence="1">
    <location>
        <begin position="64"/>
        <end position="83"/>
    </location>
</feature>
<dbReference type="EMBL" id="AM408590">
    <property type="protein sequence ID" value="CAL71041.1"/>
    <property type="molecule type" value="Genomic_DNA"/>
</dbReference>
<name>A0A0H3M2X9_MYCBP</name>
<evidence type="ECO:0000256" key="1">
    <source>
        <dbReference type="SAM" id="MobiDB-lite"/>
    </source>
</evidence>
<dbReference type="KEGG" id="mbb:BCG_1054"/>
<feature type="region of interest" description="Disordered" evidence="1">
    <location>
        <begin position="118"/>
        <end position="143"/>
    </location>
</feature>
<dbReference type="HOGENOM" id="CLU_150623_0_0_11"/>
<dbReference type="AlphaFoldDB" id="A0A0H3M2X9"/>
<gene>
    <name evidence="2" type="ordered locus">BCG_1054</name>
</gene>
<organism evidence="2 3">
    <name type="scientific">Mycobacterium bovis (strain BCG / Pasteur 1173P2)</name>
    <dbReference type="NCBI Taxonomy" id="410289"/>
    <lineage>
        <taxon>Bacteria</taxon>
        <taxon>Bacillati</taxon>
        <taxon>Actinomycetota</taxon>
        <taxon>Actinomycetes</taxon>
        <taxon>Mycobacteriales</taxon>
        <taxon>Mycobacteriaceae</taxon>
        <taxon>Mycobacterium</taxon>
        <taxon>Mycobacterium tuberculosis complex</taxon>
    </lineage>
</organism>
<evidence type="ECO:0000313" key="3">
    <source>
        <dbReference type="Proteomes" id="UP000001472"/>
    </source>
</evidence>
<accession>A0A0H3M2X9</accession>
<proteinExistence type="predicted"/>
<sequence>MAGIAGVDRDPPGWPQHSHLLAGDPERFRHQLQRAETTNSIECFVAEWHHAGVAADMTRPWPTVVQGGAGQRRRRDVEPDRKTPVRWMSGQRLSEITWPTTDIEHSVGAAEVQRHRGAVPLGSGGDAAGKVEGGRTPQPFVQP</sequence>
<reference evidence="2 3" key="1">
    <citation type="journal article" date="2007" name="Proc. Natl. Acad. Sci. U.S.A.">
        <title>Genome plasticity of BCG and impact on vaccine efficacy.</title>
        <authorList>
            <person name="Brosch R."/>
            <person name="Gordon S.V."/>
            <person name="Garnier T."/>
            <person name="Eiglmeier K."/>
            <person name="Frigui W."/>
            <person name="Valenti P."/>
            <person name="Dos Santos S."/>
            <person name="Duthoy S."/>
            <person name="Lacroix C."/>
            <person name="Garcia-Pelayo C."/>
            <person name="Inwald J.K."/>
            <person name="Golby P."/>
            <person name="Garcia J.N."/>
            <person name="Hewinson R.G."/>
            <person name="Behr M.A."/>
            <person name="Quail M.A."/>
            <person name="Churcher C."/>
            <person name="Barrell B.G."/>
            <person name="Parkhill J."/>
            <person name="Cole S.T."/>
        </authorList>
    </citation>
    <scope>NUCLEOTIDE SEQUENCE [LARGE SCALE GENOMIC DNA]</scope>
    <source>
        <strain evidence="3">BCG / Pasteur 1173P2</strain>
    </source>
</reference>
<protein>
    <submittedName>
        <fullName evidence="2">Uncharacterized protein</fullName>
    </submittedName>
</protein>